<feature type="compositionally biased region" description="Low complexity" evidence="10">
    <location>
        <begin position="163"/>
        <end position="173"/>
    </location>
</feature>
<comment type="function">
    <text evidence="9">Promotes transcriptional elongation by Su(Tpl)/ELL. Essential for development.</text>
</comment>
<dbReference type="EMBL" id="LIAE01006499">
    <property type="protein sequence ID" value="PAV88727.1"/>
    <property type="molecule type" value="Genomic_DNA"/>
</dbReference>
<evidence type="ECO:0000313" key="13">
    <source>
        <dbReference type="Proteomes" id="UP000218231"/>
    </source>
</evidence>
<sequence length="273" mass="29296">MADGGNDLPAGNYPLELGTTFRDAGKSRQEETSASYHTIRYDFKPGSTTVESDQYIALGSNSDVHVAVPSETGDNLSVFKGSKKEVRPKECLLFFDKNTGKMRLEQLNSAIMVKKARDLDSATENALKNGIEQVRLREGGKRRKPAKNPDEPATSHEDDMEISSSSSSSSSSDSDSDSDSSKGDKRERRDSDNSKSSNSDDESHLLEKMKTIPSPSSVSSAGEHPQAVTSPNAAGSQSATAPNPPAPAPATMKIRKTHDSLGLNLSESSDEDE</sequence>
<evidence type="ECO:0000256" key="6">
    <source>
        <dbReference type="ARBA" id="ARBA00023159"/>
    </source>
</evidence>
<dbReference type="GO" id="GO:0032783">
    <property type="term" value="C:super elongation complex"/>
    <property type="evidence" value="ECO:0007669"/>
    <property type="project" value="InterPro"/>
</dbReference>
<dbReference type="STRING" id="2018661.A0A2A2LRY1"/>
<comment type="similarity">
    <text evidence="2">Belongs to the EAF family.</text>
</comment>
<dbReference type="InterPro" id="IPR019194">
    <property type="entry name" value="Tscrpt_elong_fac_Eaf_N"/>
</dbReference>
<name>A0A2A2LRY1_9BILA</name>
<feature type="compositionally biased region" description="Basic and acidic residues" evidence="10">
    <location>
        <begin position="179"/>
        <end position="193"/>
    </location>
</feature>
<dbReference type="AlphaFoldDB" id="A0A2A2LRY1"/>
<evidence type="ECO:0000313" key="12">
    <source>
        <dbReference type="EMBL" id="PAV88727.1"/>
    </source>
</evidence>
<evidence type="ECO:0000256" key="5">
    <source>
        <dbReference type="ARBA" id="ARBA00023015"/>
    </source>
</evidence>
<evidence type="ECO:0000256" key="2">
    <source>
        <dbReference type="ARBA" id="ARBA00007798"/>
    </source>
</evidence>
<dbReference type="GO" id="GO:0006368">
    <property type="term" value="P:transcription elongation by RNA polymerase II"/>
    <property type="evidence" value="ECO:0007669"/>
    <property type="project" value="InterPro"/>
</dbReference>
<keyword evidence="7" id="KW-0804">Transcription</keyword>
<evidence type="ECO:0000256" key="8">
    <source>
        <dbReference type="ARBA" id="ARBA00023242"/>
    </source>
</evidence>
<keyword evidence="13" id="KW-1185">Reference proteome</keyword>
<dbReference type="Proteomes" id="UP000218231">
    <property type="component" value="Unassembled WGS sequence"/>
</dbReference>
<keyword evidence="4" id="KW-0597">Phosphoprotein</keyword>
<keyword evidence="5" id="KW-0805">Transcription regulation</keyword>
<evidence type="ECO:0000256" key="4">
    <source>
        <dbReference type="ARBA" id="ARBA00022553"/>
    </source>
</evidence>
<reference evidence="12 13" key="1">
    <citation type="journal article" date="2017" name="Curr. Biol.">
        <title>Genome architecture and evolution of a unichromosomal asexual nematode.</title>
        <authorList>
            <person name="Fradin H."/>
            <person name="Zegar C."/>
            <person name="Gutwein M."/>
            <person name="Lucas J."/>
            <person name="Kovtun M."/>
            <person name="Corcoran D."/>
            <person name="Baugh L.R."/>
            <person name="Kiontke K."/>
            <person name="Gunsalus K."/>
            <person name="Fitch D.H."/>
            <person name="Piano F."/>
        </authorList>
    </citation>
    <scope>NUCLEOTIDE SEQUENCE [LARGE SCALE GENOMIC DNA]</scope>
    <source>
        <strain evidence="12">PF1309</strain>
    </source>
</reference>
<evidence type="ECO:0000256" key="9">
    <source>
        <dbReference type="ARBA" id="ARBA00025617"/>
    </source>
</evidence>
<evidence type="ECO:0000259" key="11">
    <source>
        <dbReference type="Pfam" id="PF09816"/>
    </source>
</evidence>
<feature type="region of interest" description="Disordered" evidence="10">
    <location>
        <begin position="1"/>
        <end position="34"/>
    </location>
</feature>
<feature type="compositionally biased region" description="Basic and acidic residues" evidence="10">
    <location>
        <begin position="201"/>
        <end position="210"/>
    </location>
</feature>
<organism evidence="12 13">
    <name type="scientific">Diploscapter pachys</name>
    <dbReference type="NCBI Taxonomy" id="2018661"/>
    <lineage>
        <taxon>Eukaryota</taxon>
        <taxon>Metazoa</taxon>
        <taxon>Ecdysozoa</taxon>
        <taxon>Nematoda</taxon>
        <taxon>Chromadorea</taxon>
        <taxon>Rhabditida</taxon>
        <taxon>Rhabditina</taxon>
        <taxon>Rhabditomorpha</taxon>
        <taxon>Rhabditoidea</taxon>
        <taxon>Rhabditidae</taxon>
        <taxon>Diploscapter</taxon>
    </lineage>
</organism>
<protein>
    <recommendedName>
        <fullName evidence="3">Ell-associated factor Eaf</fullName>
    </recommendedName>
</protein>
<feature type="compositionally biased region" description="Basic and acidic residues" evidence="10">
    <location>
        <begin position="147"/>
        <end position="157"/>
    </location>
</feature>
<dbReference type="GO" id="GO:0003711">
    <property type="term" value="F:transcription elongation factor activity"/>
    <property type="evidence" value="ECO:0007669"/>
    <property type="project" value="TreeGrafter"/>
</dbReference>
<feature type="compositionally biased region" description="Polar residues" evidence="10">
    <location>
        <begin position="227"/>
        <end position="238"/>
    </location>
</feature>
<evidence type="ECO:0000256" key="7">
    <source>
        <dbReference type="ARBA" id="ARBA00023163"/>
    </source>
</evidence>
<comment type="subcellular location">
    <subcellularLocation>
        <location evidence="1">Nucleus</location>
    </subcellularLocation>
</comment>
<keyword evidence="6" id="KW-0010">Activator</keyword>
<feature type="domain" description="Transcription elongation factor Eaf N-terminal" evidence="11">
    <location>
        <begin position="13"/>
        <end position="118"/>
    </location>
</feature>
<proteinExistence type="inferred from homology"/>
<dbReference type="PANTHER" id="PTHR15970:SF2">
    <property type="entry name" value="ELL-ASSOCIATED FACTOR EAF"/>
    <property type="match status" value="1"/>
</dbReference>
<gene>
    <name evidence="12" type="ORF">WR25_11797</name>
</gene>
<comment type="caution">
    <text evidence="12">The sequence shown here is derived from an EMBL/GenBank/DDBJ whole genome shotgun (WGS) entry which is preliminary data.</text>
</comment>
<dbReference type="Pfam" id="PF09816">
    <property type="entry name" value="EAF"/>
    <property type="match status" value="1"/>
</dbReference>
<evidence type="ECO:0000256" key="1">
    <source>
        <dbReference type="ARBA" id="ARBA00004123"/>
    </source>
</evidence>
<dbReference type="InterPro" id="IPR027093">
    <property type="entry name" value="EAF_fam"/>
</dbReference>
<feature type="region of interest" description="Disordered" evidence="10">
    <location>
        <begin position="130"/>
        <end position="251"/>
    </location>
</feature>
<evidence type="ECO:0000256" key="10">
    <source>
        <dbReference type="SAM" id="MobiDB-lite"/>
    </source>
</evidence>
<keyword evidence="8" id="KW-0539">Nucleus</keyword>
<evidence type="ECO:0000256" key="3">
    <source>
        <dbReference type="ARBA" id="ARBA00021452"/>
    </source>
</evidence>
<dbReference type="PANTHER" id="PTHR15970">
    <property type="entry name" value="ELL-ASSOCIATED FACTOR EAF"/>
    <property type="match status" value="1"/>
</dbReference>
<dbReference type="OrthoDB" id="125903at2759"/>
<accession>A0A2A2LRY1</accession>